<dbReference type="Proteomes" id="UP001174694">
    <property type="component" value="Unassembled WGS sequence"/>
</dbReference>
<dbReference type="InterPro" id="IPR051654">
    <property type="entry name" value="Meroterpenoid_MTases"/>
</dbReference>
<dbReference type="GO" id="GO:0008168">
    <property type="term" value="F:methyltransferase activity"/>
    <property type="evidence" value="ECO:0007669"/>
    <property type="project" value="UniProtKB-KW"/>
</dbReference>
<comment type="pathway">
    <text evidence="1">Secondary metabolite biosynthesis.</text>
</comment>
<dbReference type="PANTHER" id="PTHR35897">
    <property type="entry name" value="METHYLTRANSFERASE AUSD"/>
    <property type="match status" value="1"/>
</dbReference>
<evidence type="ECO:0000256" key="4">
    <source>
        <dbReference type="ARBA" id="ARBA00038314"/>
    </source>
</evidence>
<name>A0AA38VJA3_9PEZI</name>
<proteinExistence type="inferred from homology"/>
<evidence type="ECO:0000313" key="5">
    <source>
        <dbReference type="EMBL" id="KAJ9145285.1"/>
    </source>
</evidence>
<sequence>MATTLPGPPRAPDETTKKWFDESVVVPAAFSDLLVNYSHIPPSEVDKHVIELRDRAWQIHPYPCLGQFRFLELNLSERGALYARLLATLRAGGRFLDIGCCLGQDIRKLVHDGAPRGSAAGAELNAGFIEIGYELFRDRETFGAPIVQANILEPVDAEGAPLAQFLGQLDVVQLGMILHLFTWAEQVAAFENAIKLLNNGVKGTLIIGQASGNLDGVATGGAWGRQTFKHNVETFEKLVKEVGSRTGTEWNVRAELDNGLSIYDGKRTWDDPKTRRLLFEVERV</sequence>
<dbReference type="Gene3D" id="3.40.50.150">
    <property type="entry name" value="Vaccinia Virus protein VP39"/>
    <property type="match status" value="1"/>
</dbReference>
<comment type="caution">
    <text evidence="5">The sequence shown here is derived from an EMBL/GenBank/DDBJ whole genome shotgun (WGS) entry which is preliminary data.</text>
</comment>
<accession>A0AA38VJA3</accession>
<comment type="similarity">
    <text evidence="4">Belongs to the class I-like SAM-binding methyltransferase superfamily.</text>
</comment>
<dbReference type="EMBL" id="JANBVO010000014">
    <property type="protein sequence ID" value="KAJ9145285.1"/>
    <property type="molecule type" value="Genomic_DNA"/>
</dbReference>
<keyword evidence="6" id="KW-1185">Reference proteome</keyword>
<keyword evidence="2" id="KW-0808">Transferase</keyword>
<gene>
    <name evidence="5" type="ORF">NKR23_g5326</name>
</gene>
<evidence type="ECO:0000256" key="2">
    <source>
        <dbReference type="ARBA" id="ARBA00022679"/>
    </source>
</evidence>
<keyword evidence="5" id="KW-0489">Methyltransferase</keyword>
<evidence type="ECO:0000313" key="6">
    <source>
        <dbReference type="Proteomes" id="UP001174694"/>
    </source>
</evidence>
<dbReference type="AlphaFoldDB" id="A0AA38VJA3"/>
<evidence type="ECO:0000256" key="1">
    <source>
        <dbReference type="ARBA" id="ARBA00005179"/>
    </source>
</evidence>
<dbReference type="InterPro" id="IPR029063">
    <property type="entry name" value="SAM-dependent_MTases_sf"/>
</dbReference>
<evidence type="ECO:0000256" key="3">
    <source>
        <dbReference type="ARBA" id="ARBA00022691"/>
    </source>
</evidence>
<protein>
    <submittedName>
        <fullName evidence="5">Methyltransferase</fullName>
    </submittedName>
</protein>
<dbReference type="GO" id="GO:0032259">
    <property type="term" value="P:methylation"/>
    <property type="evidence" value="ECO:0007669"/>
    <property type="project" value="UniProtKB-KW"/>
</dbReference>
<keyword evidence="3" id="KW-0949">S-adenosyl-L-methionine</keyword>
<dbReference type="SUPFAM" id="SSF53335">
    <property type="entry name" value="S-adenosyl-L-methionine-dependent methyltransferases"/>
    <property type="match status" value="1"/>
</dbReference>
<dbReference type="PANTHER" id="PTHR35897:SF1">
    <property type="entry name" value="METHYLTRANSFERASE AUSD"/>
    <property type="match status" value="1"/>
</dbReference>
<reference evidence="5" key="1">
    <citation type="submission" date="2022-07" db="EMBL/GenBank/DDBJ databases">
        <title>Fungi with potential for degradation of polypropylene.</title>
        <authorList>
            <person name="Gostincar C."/>
        </authorList>
    </citation>
    <scope>NUCLEOTIDE SEQUENCE</scope>
    <source>
        <strain evidence="5">EXF-13308</strain>
    </source>
</reference>
<organism evidence="5 6">
    <name type="scientific">Pleurostoma richardsiae</name>
    <dbReference type="NCBI Taxonomy" id="41990"/>
    <lineage>
        <taxon>Eukaryota</taxon>
        <taxon>Fungi</taxon>
        <taxon>Dikarya</taxon>
        <taxon>Ascomycota</taxon>
        <taxon>Pezizomycotina</taxon>
        <taxon>Sordariomycetes</taxon>
        <taxon>Sordariomycetidae</taxon>
        <taxon>Calosphaeriales</taxon>
        <taxon>Pleurostomataceae</taxon>
        <taxon>Pleurostoma</taxon>
    </lineage>
</organism>